<dbReference type="FunFam" id="1.10.10.10:FF:000001">
    <property type="entry name" value="LysR family transcriptional regulator"/>
    <property type="match status" value="1"/>
</dbReference>
<protein>
    <submittedName>
        <fullName evidence="6">LysR family transcriptional regulator</fullName>
    </submittedName>
</protein>
<sequence length="301" mass="33779">MDWLTATRSFCVLAELGSFTKAAEHQGVSASAMSKRIDWLERHLGQSLFIRTTRQVNLTEQGQHFFPRARDWLAQFEALVESAQSEPCELQGSLKIAATQAVGSSVLMPKIEQFLAQYPQITIHLNVLAPGEPPDLQHDVVITRYNESFDSVSHKGTRLFDYQMQLFGAPEYLARCDEIASVDDLAQHKMLLSSYYHKIGGVVLEDGRLFEFTNYNFVTDHLDAILKAAVQGIGLLFIAPSYIERELSSGALVPILPDIRSEVKQLWAYYPKASYTPRKTRLFIEHLKATLQCGEGGDLPA</sequence>
<dbReference type="GO" id="GO:0003700">
    <property type="term" value="F:DNA-binding transcription factor activity"/>
    <property type="evidence" value="ECO:0007669"/>
    <property type="project" value="InterPro"/>
</dbReference>
<comment type="caution">
    <text evidence="6">The sequence shown here is derived from an EMBL/GenBank/DDBJ whole genome shotgun (WGS) entry which is preliminary data.</text>
</comment>
<gene>
    <name evidence="6" type="ORF">CWB98_06980</name>
</gene>
<dbReference type="Gene3D" id="1.10.10.10">
    <property type="entry name" value="Winged helix-like DNA-binding domain superfamily/Winged helix DNA-binding domain"/>
    <property type="match status" value="1"/>
</dbReference>
<proteinExistence type="inferred from homology"/>
<evidence type="ECO:0000256" key="4">
    <source>
        <dbReference type="ARBA" id="ARBA00023163"/>
    </source>
</evidence>
<feature type="domain" description="HTH lysR-type" evidence="5">
    <location>
        <begin position="1"/>
        <end position="59"/>
    </location>
</feature>
<evidence type="ECO:0000313" key="6">
    <source>
        <dbReference type="EMBL" id="TMP38467.1"/>
    </source>
</evidence>
<dbReference type="EMBL" id="PNCJ01000009">
    <property type="protein sequence ID" value="TMP38467.1"/>
    <property type="molecule type" value="Genomic_DNA"/>
</dbReference>
<dbReference type="InterPro" id="IPR036388">
    <property type="entry name" value="WH-like_DNA-bd_sf"/>
</dbReference>
<organism evidence="6 7">
    <name type="scientific">Pseudoalteromonas rubra</name>
    <dbReference type="NCBI Taxonomy" id="43658"/>
    <lineage>
        <taxon>Bacteria</taxon>
        <taxon>Pseudomonadati</taxon>
        <taxon>Pseudomonadota</taxon>
        <taxon>Gammaproteobacteria</taxon>
        <taxon>Alteromonadales</taxon>
        <taxon>Pseudoalteromonadaceae</taxon>
        <taxon>Pseudoalteromonas</taxon>
    </lineage>
</organism>
<reference evidence="7" key="2">
    <citation type="submission" date="2019-06" db="EMBL/GenBank/DDBJ databases">
        <title>Co-occurence of chitin degradation, pigmentation and bioactivity in marine Pseudoalteromonas.</title>
        <authorList>
            <person name="Sonnenschein E.C."/>
            <person name="Bech P.K."/>
        </authorList>
    </citation>
    <scope>NUCLEOTIDE SEQUENCE [LARGE SCALE GENOMIC DNA]</scope>
    <source>
        <strain evidence="7">S2599</strain>
    </source>
</reference>
<evidence type="ECO:0000256" key="2">
    <source>
        <dbReference type="ARBA" id="ARBA00023015"/>
    </source>
</evidence>
<dbReference type="Proteomes" id="UP000306719">
    <property type="component" value="Unassembled WGS sequence"/>
</dbReference>
<dbReference type="Pfam" id="PF03466">
    <property type="entry name" value="LysR_substrate"/>
    <property type="match status" value="1"/>
</dbReference>
<dbReference type="GO" id="GO:0003677">
    <property type="term" value="F:DNA binding"/>
    <property type="evidence" value="ECO:0007669"/>
    <property type="project" value="UniProtKB-KW"/>
</dbReference>
<dbReference type="PROSITE" id="PS50931">
    <property type="entry name" value="HTH_LYSR"/>
    <property type="match status" value="1"/>
</dbReference>
<dbReference type="Gene3D" id="3.40.190.290">
    <property type="match status" value="1"/>
</dbReference>
<accession>A0A5S3X2W5</accession>
<dbReference type="PANTHER" id="PTHR30537">
    <property type="entry name" value="HTH-TYPE TRANSCRIPTIONAL REGULATOR"/>
    <property type="match status" value="1"/>
</dbReference>
<dbReference type="PANTHER" id="PTHR30537:SF5">
    <property type="entry name" value="HTH-TYPE TRANSCRIPTIONAL ACTIVATOR TTDR-RELATED"/>
    <property type="match status" value="1"/>
</dbReference>
<evidence type="ECO:0000313" key="7">
    <source>
        <dbReference type="Proteomes" id="UP000306719"/>
    </source>
</evidence>
<dbReference type="InterPro" id="IPR058163">
    <property type="entry name" value="LysR-type_TF_proteobact-type"/>
</dbReference>
<dbReference type="CDD" id="cd08422">
    <property type="entry name" value="PBP2_CrgA_like"/>
    <property type="match status" value="1"/>
</dbReference>
<reference evidence="6 7" key="1">
    <citation type="submission" date="2018-01" db="EMBL/GenBank/DDBJ databases">
        <authorList>
            <person name="Paulsen S."/>
            <person name="Gram L.K."/>
        </authorList>
    </citation>
    <scope>NUCLEOTIDE SEQUENCE [LARGE SCALE GENOMIC DNA]</scope>
    <source>
        <strain evidence="6 7">S2599</strain>
    </source>
</reference>
<evidence type="ECO:0000256" key="3">
    <source>
        <dbReference type="ARBA" id="ARBA00023125"/>
    </source>
</evidence>
<keyword evidence="3" id="KW-0238">DNA-binding</keyword>
<dbReference type="Pfam" id="PF00126">
    <property type="entry name" value="HTH_1"/>
    <property type="match status" value="1"/>
</dbReference>
<keyword evidence="4" id="KW-0804">Transcription</keyword>
<dbReference type="InterPro" id="IPR000847">
    <property type="entry name" value="LysR_HTH_N"/>
</dbReference>
<dbReference type="SUPFAM" id="SSF53850">
    <property type="entry name" value="Periplasmic binding protein-like II"/>
    <property type="match status" value="1"/>
</dbReference>
<dbReference type="InterPro" id="IPR005119">
    <property type="entry name" value="LysR_subst-bd"/>
</dbReference>
<dbReference type="OrthoDB" id="6706085at2"/>
<dbReference type="RefSeq" id="WP_138544183.1">
    <property type="nucleotide sequence ID" value="NZ_PNCJ01000009.1"/>
</dbReference>
<comment type="similarity">
    <text evidence="1">Belongs to the LysR transcriptional regulatory family.</text>
</comment>
<name>A0A5S3X2W5_9GAMM</name>
<dbReference type="InterPro" id="IPR036390">
    <property type="entry name" value="WH_DNA-bd_sf"/>
</dbReference>
<evidence type="ECO:0000256" key="1">
    <source>
        <dbReference type="ARBA" id="ARBA00009437"/>
    </source>
</evidence>
<dbReference type="AlphaFoldDB" id="A0A5S3X2W5"/>
<evidence type="ECO:0000259" key="5">
    <source>
        <dbReference type="PROSITE" id="PS50931"/>
    </source>
</evidence>
<dbReference type="SUPFAM" id="SSF46785">
    <property type="entry name" value="Winged helix' DNA-binding domain"/>
    <property type="match status" value="1"/>
</dbReference>
<keyword evidence="2" id="KW-0805">Transcription regulation</keyword>